<dbReference type="AlphaFoldDB" id="A0A7V8LK77"/>
<feature type="coiled-coil region" evidence="1">
    <location>
        <begin position="200"/>
        <end position="234"/>
    </location>
</feature>
<accession>A0A7V8LK77</accession>
<name>A0A7V8LK77_9MYCO</name>
<sequence>MRIEQSSPATSTVTDVKVPEHLTTVQIPTHQSSTATTETSAAPKTVAVAAVTAPAAPAPAPVAPVPVVPANAPTAPGGATASITSALADVRKRGEGSGDTVTQEPDNTAQALRVQNAASTTASLGADDGSTLTSTEALAGVAAAAAHDPESTPRVRVARDTSSVAGAADDAAAQLAAVRDEFVGKATQLGADRAKLVADSTALREKHDALTVERQKLEADLEKHNKNLATVNADDAALARDNAALTAEILAHNAAVAAGGGSNAEAAALAVRQAALNARITANTQAKLKYNIEAAQLNSQQASINARADENLAEGIRLQQADRELSARTAEFANGLGEALEPLSRGGRADVMVEAINAIKLPQQEAAQAANAASKTAFGETAGIATLRDGRMIVLPTNSLLKDVIAVLPDGAVTVLRGVSIPELLLTAI</sequence>
<proteinExistence type="predicted"/>
<organism evidence="2 3">
    <name type="scientific">Mycobacteroides immunogenum</name>
    <dbReference type="NCBI Taxonomy" id="83262"/>
    <lineage>
        <taxon>Bacteria</taxon>
        <taxon>Bacillati</taxon>
        <taxon>Actinomycetota</taxon>
        <taxon>Actinomycetes</taxon>
        <taxon>Mycobacteriales</taxon>
        <taxon>Mycobacteriaceae</taxon>
        <taxon>Mycobacteroides</taxon>
    </lineage>
</organism>
<evidence type="ECO:0000313" key="3">
    <source>
        <dbReference type="Proteomes" id="UP000037843"/>
    </source>
</evidence>
<keyword evidence="1" id="KW-0175">Coiled coil</keyword>
<evidence type="ECO:0000256" key="1">
    <source>
        <dbReference type="SAM" id="Coils"/>
    </source>
</evidence>
<comment type="caution">
    <text evidence="2">The sequence shown here is derived from an EMBL/GenBank/DDBJ whole genome shotgun (WGS) entry which is preliminary data.</text>
</comment>
<reference evidence="2 3" key="1">
    <citation type="submission" date="2015-09" db="EMBL/GenBank/DDBJ databases">
        <title>Genome Sequences of Mycobacterium immunogenum Isolates, Recuperated from a Chloraminated Drinking Water Distribution System Simulator Subjected to Episodes of Nitrification.</title>
        <authorList>
            <person name="Gomez-Alvarez V."/>
            <person name="Revetta R.P."/>
        </authorList>
    </citation>
    <scope>NUCLEOTIDE SEQUENCE [LARGE SCALE GENOMIC DNA]</scope>
    <source>
        <strain evidence="2 3">H008</strain>
    </source>
</reference>
<gene>
    <name evidence="2" type="ORF">AN908_24815</name>
</gene>
<protein>
    <submittedName>
        <fullName evidence="2">Uncharacterized protein</fullName>
    </submittedName>
</protein>
<dbReference type="Proteomes" id="UP000037843">
    <property type="component" value="Unassembled WGS sequence"/>
</dbReference>
<evidence type="ECO:0000313" key="2">
    <source>
        <dbReference type="EMBL" id="KPG04116.1"/>
    </source>
</evidence>
<dbReference type="EMBL" id="LJFO01000018">
    <property type="protein sequence ID" value="KPG04116.1"/>
    <property type="molecule type" value="Genomic_DNA"/>
</dbReference>